<dbReference type="KEGG" id="vg:2700362"/>
<dbReference type="Pfam" id="PF13637">
    <property type="entry name" value="Ank_4"/>
    <property type="match status" value="1"/>
</dbReference>
<reference evidence="3 4" key="1">
    <citation type="journal article" date="2004" name="J. Virol.">
        <title>The genome of canarypox virus.</title>
        <authorList>
            <person name="Tulman E.R."/>
            <person name="Afonso C.L."/>
            <person name="Lu Z."/>
            <person name="Zsak L."/>
            <person name="Kutish G.F."/>
            <person name="Rock D.L."/>
        </authorList>
    </citation>
    <scope>NUCLEOTIDE SEQUENCE [LARGE SCALE GENOMIC DNA]</scope>
    <source>
        <strain evidence="3">ATCC VR-111</strain>
    </source>
</reference>
<organism evidence="3 4">
    <name type="scientific">Canarypox virus</name>
    <name type="common">CNPV</name>
    <dbReference type="NCBI Taxonomy" id="44088"/>
    <lineage>
        <taxon>Viruses</taxon>
        <taxon>Varidnaviria</taxon>
        <taxon>Bamfordvirae</taxon>
        <taxon>Nucleocytoviricota</taxon>
        <taxon>Pokkesviricetes</taxon>
        <taxon>Chitovirales</taxon>
        <taxon>Poxviridae</taxon>
        <taxon>Chordopoxvirinae</taxon>
        <taxon>Avipoxvirus</taxon>
        <taxon>Avipoxvirus canarypox</taxon>
    </lineage>
</organism>
<keyword evidence="2" id="KW-0040">ANK repeat</keyword>
<organismHost>
    <name type="scientific">Serinus</name>
    <dbReference type="NCBI Taxonomy" id="9134"/>
</organismHost>
<dbReference type="Gene3D" id="1.25.40.20">
    <property type="entry name" value="Ankyrin repeat-containing domain"/>
    <property type="match status" value="2"/>
</dbReference>
<keyword evidence="1" id="KW-0677">Repeat</keyword>
<accession>Q6VZZ0</accession>
<dbReference type="PANTHER" id="PTHR24126">
    <property type="entry name" value="ANKYRIN REPEAT, PH AND SEC7 DOMAIN CONTAINING PROTEIN SECG-RELATED"/>
    <property type="match status" value="1"/>
</dbReference>
<protein>
    <submittedName>
        <fullName evidence="3">CNPV007 ankyrin repeat protein</fullName>
    </submittedName>
</protein>
<dbReference type="InterPro" id="IPR036770">
    <property type="entry name" value="Ankyrin_rpt-contain_sf"/>
</dbReference>
<evidence type="ECO:0000313" key="3">
    <source>
        <dbReference type="EMBL" id="AAR83353.1"/>
    </source>
</evidence>
<dbReference type="SUPFAM" id="SSF48403">
    <property type="entry name" value="Ankyrin repeat"/>
    <property type="match status" value="1"/>
</dbReference>
<evidence type="ECO:0000256" key="1">
    <source>
        <dbReference type="ARBA" id="ARBA00022737"/>
    </source>
</evidence>
<evidence type="ECO:0000256" key="2">
    <source>
        <dbReference type="ARBA" id="ARBA00023043"/>
    </source>
</evidence>
<dbReference type="GeneID" id="2700362"/>
<evidence type="ECO:0000313" key="4">
    <source>
        <dbReference type="Proteomes" id="UP000168164"/>
    </source>
</evidence>
<dbReference type="PROSITE" id="PS50297">
    <property type="entry name" value="ANK_REP_REGION"/>
    <property type="match status" value="1"/>
</dbReference>
<dbReference type="RefSeq" id="NP_955030.1">
    <property type="nucleotide sequence ID" value="NC_005309.1"/>
</dbReference>
<sequence>MKSYDDKVKELYSAIESNDKSRINNVLSEDTEDVMKRFTKQVSHSPLYTAAVVLKKIDSLIQILEYCNDNDELQKTTRSAILEAIDTFSKNDSCSIESSTLENIREISRILLTRNSDKEYLSGYPNVLDKAIQNGDVSMIKLLLNNGIDKSMGYMNEYFTVDMYNIIKLHIDKDPNAVILGKTLIQHAIQFGNVKLIELLIKDGADVDRVSSEDQTPNIIKAVNNITILEKLIDAGANVNLSNDWKNALYHAVSQKKEKAVRLLLDNGAKPLPDDKGSSLIKYAIMGTDNLKYRYVVTKLLFERGVEITGDHEDYIKHIHGNETVYKKHILCNIDAYRLMNLLLENGLRIVDYNTPFYYLCNFNSLSMFKKLTANITDINKVGNGRVLEPFIIDNERVNLMKYLISIGANVEPKQEFKFPESEDIKYDIVKSKTLSKSRDSDDDDEIMLPNNLSLLFKAAYFLSYEKVRILLENGANVNAPCKACVTMMRKLYINGYFDTEEYDDDDEYDYDNNFIDKDKCDDKCYDYYYCSDKNEYDCVYEEEYYGDLIKAKNKEAVVNYLVSYLIWSGIMSQSVADSIEYKTNIELLETVPMLQYAKAACDMEINKMKNKIICRSPYLTLYDIITKDSCSEVKPCKLEISEQDINYISNKFKMFKSIIKLKLNEYMNKVNGI</sequence>
<name>Q6VZZ0_CNPV</name>
<dbReference type="PANTHER" id="PTHR24126:SF14">
    <property type="entry name" value="ANK_REP_REGION DOMAIN-CONTAINING PROTEIN"/>
    <property type="match status" value="1"/>
</dbReference>
<gene>
    <name evidence="3" type="primary">CNPV007</name>
</gene>
<dbReference type="EMBL" id="AY318871">
    <property type="protein sequence ID" value="AAR83353.1"/>
    <property type="molecule type" value="Genomic_DNA"/>
</dbReference>
<dbReference type="InterPro" id="IPR002110">
    <property type="entry name" value="Ankyrin_rpt"/>
</dbReference>
<dbReference type="PROSITE" id="PS50088">
    <property type="entry name" value="ANK_REPEAT"/>
    <property type="match status" value="1"/>
</dbReference>
<dbReference type="SMART" id="SM00248">
    <property type="entry name" value="ANK"/>
    <property type="match status" value="7"/>
</dbReference>
<proteinExistence type="predicted"/>
<dbReference type="Pfam" id="PF12796">
    <property type="entry name" value="Ank_2"/>
    <property type="match status" value="1"/>
</dbReference>
<keyword evidence="4" id="KW-1185">Reference proteome</keyword>
<dbReference type="Proteomes" id="UP000168164">
    <property type="component" value="Segment"/>
</dbReference>